<dbReference type="STRING" id="146020.RMCB_6760"/>
<dbReference type="EMBL" id="BCSX01000056">
    <property type="protein sequence ID" value="GAS92664.1"/>
    <property type="molecule type" value="Genomic_DNA"/>
</dbReference>
<sequence length="137" mass="15090">MPGPTPQPRLHVGDTMSDIDRIGEIVRVHQFYWGVRGTGCMAPGCEGWRGYPLQHARHVTELIAEVLHPHIETAEQLDALPLDTVVVDAAGIPRTRRHGDSHMGAGWTHAGRSPLKSHELADGRPMRVVYNPAVDRA</sequence>
<evidence type="ECO:0000313" key="3">
    <source>
        <dbReference type="Proteomes" id="UP000069620"/>
    </source>
</evidence>
<reference evidence="3" key="2">
    <citation type="submission" date="2016-02" db="EMBL/GenBank/DDBJ databases">
        <title>Draft genome sequence of five rapidly growing Mycobacterium species.</title>
        <authorList>
            <person name="Katahira K."/>
            <person name="Gotou Y."/>
            <person name="Iida K."/>
            <person name="Ogura Y."/>
            <person name="Hayashi T."/>
        </authorList>
    </citation>
    <scope>NUCLEOTIDE SEQUENCE [LARGE SCALE GENOMIC DNA]</scope>
    <source>
        <strain evidence="3">JCM15654</strain>
    </source>
</reference>
<name>A0A100W6X1_9MYCO</name>
<organism evidence="2 3">
    <name type="scientific">Mycolicibacterium brisbanense</name>
    <dbReference type="NCBI Taxonomy" id="146020"/>
    <lineage>
        <taxon>Bacteria</taxon>
        <taxon>Bacillati</taxon>
        <taxon>Actinomycetota</taxon>
        <taxon>Actinomycetes</taxon>
        <taxon>Mycobacteriales</taxon>
        <taxon>Mycobacteriaceae</taxon>
        <taxon>Mycolicibacterium</taxon>
    </lineage>
</organism>
<feature type="region of interest" description="Disordered" evidence="1">
    <location>
        <begin position="96"/>
        <end position="118"/>
    </location>
</feature>
<evidence type="ECO:0000256" key="1">
    <source>
        <dbReference type="SAM" id="MobiDB-lite"/>
    </source>
</evidence>
<keyword evidence="3" id="KW-1185">Reference proteome</keyword>
<comment type="caution">
    <text evidence="2">The sequence shown here is derived from an EMBL/GenBank/DDBJ whole genome shotgun (WGS) entry which is preliminary data.</text>
</comment>
<proteinExistence type="predicted"/>
<evidence type="ECO:0000313" key="2">
    <source>
        <dbReference type="EMBL" id="GAS92664.1"/>
    </source>
</evidence>
<accession>A0A100W6X1</accession>
<dbReference type="AlphaFoldDB" id="A0A100W6X1"/>
<protein>
    <submittedName>
        <fullName evidence="2">Gp57</fullName>
    </submittedName>
</protein>
<reference evidence="3" key="1">
    <citation type="journal article" date="2016" name="Genome Announc.">
        <title>Draft Genome Sequences of Five Rapidly Growing Mycobacterium Species, M. thermoresistibile, M. fortuitum subsp. acetamidolyticum, M. canariasense, M. brisbanense, and M. novocastrense.</title>
        <authorList>
            <person name="Katahira K."/>
            <person name="Ogura Y."/>
            <person name="Gotoh Y."/>
            <person name="Hayashi T."/>
        </authorList>
    </citation>
    <scope>NUCLEOTIDE SEQUENCE [LARGE SCALE GENOMIC DNA]</scope>
    <source>
        <strain evidence="3">JCM15654</strain>
    </source>
</reference>
<dbReference type="Proteomes" id="UP000069620">
    <property type="component" value="Unassembled WGS sequence"/>
</dbReference>
<gene>
    <name evidence="2" type="ORF">RMCB_6760</name>
</gene>